<dbReference type="Pfam" id="PF00400">
    <property type="entry name" value="WD40"/>
    <property type="match status" value="2"/>
</dbReference>
<dbReference type="Proteomes" id="UP000447873">
    <property type="component" value="Unassembled WGS sequence"/>
</dbReference>
<evidence type="ECO:0000313" key="9">
    <source>
        <dbReference type="Proteomes" id="UP000447873"/>
    </source>
</evidence>
<organism evidence="8 9">
    <name type="scientific">Venturia inaequalis</name>
    <name type="common">Apple scab fungus</name>
    <dbReference type="NCBI Taxonomy" id="5025"/>
    <lineage>
        <taxon>Eukaryota</taxon>
        <taxon>Fungi</taxon>
        <taxon>Dikarya</taxon>
        <taxon>Ascomycota</taxon>
        <taxon>Pezizomycotina</taxon>
        <taxon>Dothideomycetes</taxon>
        <taxon>Pleosporomycetidae</taxon>
        <taxon>Venturiales</taxon>
        <taxon>Venturiaceae</taxon>
        <taxon>Venturia</taxon>
    </lineage>
</organism>
<sequence>MSHFLSNECSQTPVTALQIHEGLIISGQGPFIRVHHQSTRRLLATAQALDGQAIHGIRVLHSTPSTFSAIVWGGRLLKGVAFTKKPNQDDPAICDVFFHIGKTIELEDWILDVAPKVLDALHPGDEPMCATLVTAHNALYFVKRQEPSSSNPEGPSWLSVLPLLVGRKCILYSAHLKWISSTEILVASGTAFGEIIVWSCFLDGEKPSLHNHFSFTGHEGSIFGVQISEPIESPYRIARRLLTSCSDDRTIRVWDISMVEPQHSRSQSFSSATRQDTALQETGFPVNLSDQRDSNCLAVAIGHVSRIWDIRYLYVRNVESDGHIVTIVSVGEDGTCQSWALRYELVQNSEELIFSLENFSNSAHHLGKNIWSVAANEQSGTCVLSTGGADGRIISRESVSSETHDKFLEERDITTVLQNVFNLPSTKPISSEISRKASKATADYFRSYAYVTKDEFLVTTNNGLVLLETDQSHETGERSRNWQQIDTLDDLKGYSVVSSIPDSGVALLGGATGSLYCFESAGKKIAFLAKTDGKIAGIFPCHIEPLRADTIAVLLTYLGKPNFRLLQLRRSASGWLVSSNDDFAIQPVQQGVQFSQSCSALVSFINGQTTIFLGYRDGSIQFLRKNDDGSVEVGIVGGAHGKEAVTAMHWVPSASSNSQIAVSSIQGLGWLFSVGRDGTSAVHSLKSHPKELTLVHKLALPFGPNIEGVYVSPSADDVYVYGFHGKQFVVYNISTSDYILNIDCGGAHRMWSFDPRYDPTGKIVGGNLAWTKASKLNSYNVSEPSHQIVQKGGHGREIKTCTISTTSMDSIRPLIATGAEDTDICLFRFEDSSFSCVATVRKHVTGIQSMQWSKSGEYLFSCGGYEEFFIWRVQPVPAIKVGVLFESACPIDSERSDLRIMGFTVKERVRTEQLKQGNAECGEFEITMVYSNSVIKTWRYDTDRRLWTILYIGRYTSACPTQVSYLNQEDRPVIMTAATDGHLAFWKESSTNDSDNDGPKELACLGTRALHQSAIKSLSTWSLNNDTSLIVTGGDDNGLGISLITVTESNEVQCERLIIPRAHAAAVTATDILTCVPSDTKPSCFQILVATASNDQRIKLWRIIIDLGKEGGEGIDVKRVANGYTSVADVSSMALHPADSDSVQLATRILICGVGMELWNVQRR</sequence>
<dbReference type="InterPro" id="IPR011047">
    <property type="entry name" value="Quinoprotein_ADH-like_sf"/>
</dbReference>
<comment type="subcellular location">
    <subcellularLocation>
        <location evidence="1">Cytoplasm</location>
    </subcellularLocation>
</comment>
<feature type="repeat" description="WD" evidence="7">
    <location>
        <begin position="215"/>
        <end position="264"/>
    </location>
</feature>
<dbReference type="PROSITE" id="PS50082">
    <property type="entry name" value="WD_REPEATS_2"/>
    <property type="match status" value="1"/>
</dbReference>
<dbReference type="GO" id="GO:0030488">
    <property type="term" value="P:tRNA methylation"/>
    <property type="evidence" value="ECO:0007669"/>
    <property type="project" value="TreeGrafter"/>
</dbReference>
<keyword evidence="4" id="KW-0819">tRNA processing</keyword>
<keyword evidence="3 7" id="KW-0853">WD repeat</keyword>
<evidence type="ECO:0000256" key="7">
    <source>
        <dbReference type="PROSITE-ProRule" id="PRU00221"/>
    </source>
</evidence>
<keyword evidence="5" id="KW-0677">Repeat</keyword>
<dbReference type="SUPFAM" id="SSF50998">
    <property type="entry name" value="Quinoprotein alcohol dehydrogenase-like"/>
    <property type="match status" value="1"/>
</dbReference>
<dbReference type="InterPro" id="IPR051973">
    <property type="entry name" value="tRNA_Anticodon_Mtase-Reg"/>
</dbReference>
<comment type="caution">
    <text evidence="8">The sequence shown here is derived from an EMBL/GenBank/DDBJ whole genome shotgun (WGS) entry which is preliminary data.</text>
</comment>
<dbReference type="InterPro" id="IPR036322">
    <property type="entry name" value="WD40_repeat_dom_sf"/>
</dbReference>
<dbReference type="InterPro" id="IPR015943">
    <property type="entry name" value="WD40/YVTN_repeat-like_dom_sf"/>
</dbReference>
<gene>
    <name evidence="8" type="ORF">EG328_008067</name>
</gene>
<evidence type="ECO:0000256" key="5">
    <source>
        <dbReference type="ARBA" id="ARBA00022737"/>
    </source>
</evidence>
<dbReference type="PROSITE" id="PS00678">
    <property type="entry name" value="WD_REPEATS_1"/>
    <property type="match status" value="1"/>
</dbReference>
<dbReference type="SMART" id="SM00320">
    <property type="entry name" value="WD40"/>
    <property type="match status" value="8"/>
</dbReference>
<dbReference type="GO" id="GO:0005737">
    <property type="term" value="C:cytoplasm"/>
    <property type="evidence" value="ECO:0007669"/>
    <property type="project" value="UniProtKB-SubCell"/>
</dbReference>
<proteinExistence type="inferred from homology"/>
<dbReference type="InterPro" id="IPR001680">
    <property type="entry name" value="WD40_rpt"/>
</dbReference>
<name>A0A8H3UDL9_VENIN</name>
<dbReference type="AlphaFoldDB" id="A0A8H3UDL9"/>
<dbReference type="Gene3D" id="2.130.10.10">
    <property type="entry name" value="YVTN repeat-like/Quinoprotein amine dehydrogenase"/>
    <property type="match status" value="4"/>
</dbReference>
<keyword evidence="2" id="KW-0963">Cytoplasm</keyword>
<evidence type="ECO:0000313" key="8">
    <source>
        <dbReference type="EMBL" id="KAE9967663.1"/>
    </source>
</evidence>
<evidence type="ECO:0008006" key="10">
    <source>
        <dbReference type="Google" id="ProtNLM"/>
    </source>
</evidence>
<evidence type="ECO:0000256" key="4">
    <source>
        <dbReference type="ARBA" id="ARBA00022694"/>
    </source>
</evidence>
<dbReference type="PANTHER" id="PTHR14344:SF3">
    <property type="entry name" value="WD REPEAT-CONTAINING PROTEIN 6"/>
    <property type="match status" value="1"/>
</dbReference>
<evidence type="ECO:0000256" key="3">
    <source>
        <dbReference type="ARBA" id="ARBA00022574"/>
    </source>
</evidence>
<evidence type="ECO:0000256" key="6">
    <source>
        <dbReference type="ARBA" id="ARBA00038255"/>
    </source>
</evidence>
<dbReference type="InterPro" id="IPR019775">
    <property type="entry name" value="WD40_repeat_CS"/>
</dbReference>
<protein>
    <recommendedName>
        <fullName evidence="10">WD repeat protein</fullName>
    </recommendedName>
</protein>
<evidence type="ECO:0000256" key="2">
    <source>
        <dbReference type="ARBA" id="ARBA00022490"/>
    </source>
</evidence>
<dbReference type="PANTHER" id="PTHR14344">
    <property type="entry name" value="WD REPEAT PROTEIN"/>
    <property type="match status" value="1"/>
</dbReference>
<evidence type="ECO:0000256" key="1">
    <source>
        <dbReference type="ARBA" id="ARBA00004496"/>
    </source>
</evidence>
<dbReference type="EMBL" id="WNWS01000445">
    <property type="protein sequence ID" value="KAE9967663.1"/>
    <property type="molecule type" value="Genomic_DNA"/>
</dbReference>
<accession>A0A8H3UDL9</accession>
<comment type="similarity">
    <text evidence="6">Belongs to the WD repeat WDR6 family.</text>
</comment>
<dbReference type="SUPFAM" id="SSF50978">
    <property type="entry name" value="WD40 repeat-like"/>
    <property type="match status" value="2"/>
</dbReference>
<reference evidence="8 9" key="1">
    <citation type="submission" date="2018-12" db="EMBL/GenBank/DDBJ databases">
        <title>Venturia inaequalis Genome Resource.</title>
        <authorList>
            <person name="Lichtner F.J."/>
        </authorList>
    </citation>
    <scope>NUCLEOTIDE SEQUENCE [LARGE SCALE GENOMIC DNA]</scope>
    <source>
        <strain evidence="8 9">120213</strain>
    </source>
</reference>